<dbReference type="AlphaFoldDB" id="A0A9D3YVQ8"/>
<dbReference type="EMBL" id="JAIWYP010000015">
    <property type="protein sequence ID" value="KAH3705654.1"/>
    <property type="molecule type" value="Genomic_DNA"/>
</dbReference>
<comment type="caution">
    <text evidence="1">The sequence shown here is derived from an EMBL/GenBank/DDBJ whole genome shotgun (WGS) entry which is preliminary data.</text>
</comment>
<evidence type="ECO:0000313" key="2">
    <source>
        <dbReference type="Proteomes" id="UP000828390"/>
    </source>
</evidence>
<name>A0A9D3YVQ8_DREPO</name>
<gene>
    <name evidence="1" type="ORF">DPMN_080731</name>
</gene>
<evidence type="ECO:0000313" key="1">
    <source>
        <dbReference type="EMBL" id="KAH3705654.1"/>
    </source>
</evidence>
<dbReference type="Proteomes" id="UP000828390">
    <property type="component" value="Unassembled WGS sequence"/>
</dbReference>
<organism evidence="1 2">
    <name type="scientific">Dreissena polymorpha</name>
    <name type="common">Zebra mussel</name>
    <name type="synonym">Mytilus polymorpha</name>
    <dbReference type="NCBI Taxonomy" id="45954"/>
    <lineage>
        <taxon>Eukaryota</taxon>
        <taxon>Metazoa</taxon>
        <taxon>Spiralia</taxon>
        <taxon>Lophotrochozoa</taxon>
        <taxon>Mollusca</taxon>
        <taxon>Bivalvia</taxon>
        <taxon>Autobranchia</taxon>
        <taxon>Heteroconchia</taxon>
        <taxon>Euheterodonta</taxon>
        <taxon>Imparidentia</taxon>
        <taxon>Neoheterodontei</taxon>
        <taxon>Myida</taxon>
        <taxon>Dreissenoidea</taxon>
        <taxon>Dreissenidae</taxon>
        <taxon>Dreissena</taxon>
    </lineage>
</organism>
<reference evidence="1" key="1">
    <citation type="journal article" date="2019" name="bioRxiv">
        <title>The Genome of the Zebra Mussel, Dreissena polymorpha: A Resource for Invasive Species Research.</title>
        <authorList>
            <person name="McCartney M.A."/>
            <person name="Auch B."/>
            <person name="Kono T."/>
            <person name="Mallez S."/>
            <person name="Zhang Y."/>
            <person name="Obille A."/>
            <person name="Becker A."/>
            <person name="Abrahante J.E."/>
            <person name="Garbe J."/>
            <person name="Badalamenti J.P."/>
            <person name="Herman A."/>
            <person name="Mangelson H."/>
            <person name="Liachko I."/>
            <person name="Sullivan S."/>
            <person name="Sone E.D."/>
            <person name="Koren S."/>
            <person name="Silverstein K.A.T."/>
            <person name="Beckman K.B."/>
            <person name="Gohl D.M."/>
        </authorList>
    </citation>
    <scope>NUCLEOTIDE SEQUENCE</scope>
    <source>
        <strain evidence="1">Duluth1</strain>
        <tissue evidence="1">Whole animal</tissue>
    </source>
</reference>
<keyword evidence="2" id="KW-1185">Reference proteome</keyword>
<proteinExistence type="predicted"/>
<reference evidence="1" key="2">
    <citation type="submission" date="2020-11" db="EMBL/GenBank/DDBJ databases">
        <authorList>
            <person name="McCartney M.A."/>
            <person name="Auch B."/>
            <person name="Kono T."/>
            <person name="Mallez S."/>
            <person name="Becker A."/>
            <person name="Gohl D.M."/>
            <person name="Silverstein K.A.T."/>
            <person name="Koren S."/>
            <person name="Bechman K.B."/>
            <person name="Herman A."/>
            <person name="Abrahante J.E."/>
            <person name="Garbe J."/>
        </authorList>
    </citation>
    <scope>NUCLEOTIDE SEQUENCE</scope>
    <source>
        <strain evidence="1">Duluth1</strain>
        <tissue evidence="1">Whole animal</tissue>
    </source>
</reference>
<protein>
    <submittedName>
        <fullName evidence="1">Uncharacterized protein</fullName>
    </submittedName>
</protein>
<accession>A0A9D3YVQ8</accession>
<sequence length="179" mass="20252">MWWSDVWEVWESPARVILPDSEDLCLEVNSTKSKECQTSPEAGVLLCYNHIPENPVAYSAVVVVACTVINPEMKETHFLNANWSLVQRFTYTKPELESFVLNIGPFAFRPMKNLNSLYIDNLKGKVNFNNESFCGLGQLKKINLIRSLDLGSADIGKLFSSNCSLPQSLFLLRTLFLTK</sequence>